<evidence type="ECO:0000313" key="3">
    <source>
        <dbReference type="Proteomes" id="UP001216674"/>
    </source>
</evidence>
<keyword evidence="3" id="KW-1185">Reference proteome</keyword>
<dbReference type="SMART" id="SM00470">
    <property type="entry name" value="ParB"/>
    <property type="match status" value="1"/>
</dbReference>
<evidence type="ECO:0000313" key="2">
    <source>
        <dbReference type="EMBL" id="MDF3836214.1"/>
    </source>
</evidence>
<feature type="domain" description="ParB-like N-terminal" evidence="1">
    <location>
        <begin position="56"/>
        <end position="153"/>
    </location>
</feature>
<protein>
    <submittedName>
        <fullName evidence="2">ParB/RepB/Spo0J family partition protein</fullName>
    </submittedName>
</protein>
<dbReference type="Proteomes" id="UP001216674">
    <property type="component" value="Unassembled WGS sequence"/>
</dbReference>
<name>A0ABT6AUQ2_9BURK</name>
<gene>
    <name evidence="2" type="ORF">P3W85_25150</name>
</gene>
<reference evidence="2 3" key="1">
    <citation type="submission" date="2023-03" db="EMBL/GenBank/DDBJ databases">
        <title>Draft assemblies of triclosan tolerant bacteria isolated from returned activated sludge.</title>
        <authorList>
            <person name="Van Hamelsveld S."/>
        </authorList>
    </citation>
    <scope>NUCLEOTIDE SEQUENCE [LARGE SCALE GENOMIC DNA]</scope>
    <source>
        <strain evidence="2 3">GW210010_S58</strain>
    </source>
</reference>
<dbReference type="EMBL" id="JARJLM010000423">
    <property type="protein sequence ID" value="MDF3836214.1"/>
    <property type="molecule type" value="Genomic_DNA"/>
</dbReference>
<dbReference type="CDD" id="cd16397">
    <property type="entry name" value="IbrB_like"/>
    <property type="match status" value="1"/>
</dbReference>
<dbReference type="InterPro" id="IPR003115">
    <property type="entry name" value="ParB_N"/>
</dbReference>
<dbReference type="SUPFAM" id="SSF110849">
    <property type="entry name" value="ParB/Sulfiredoxin"/>
    <property type="match status" value="1"/>
</dbReference>
<accession>A0ABT6AUQ2</accession>
<evidence type="ECO:0000259" key="1">
    <source>
        <dbReference type="SMART" id="SM00470"/>
    </source>
</evidence>
<dbReference type="RefSeq" id="WP_276266752.1">
    <property type="nucleotide sequence ID" value="NZ_JARJLM010000423.1"/>
</dbReference>
<organism evidence="2 3">
    <name type="scientific">Cupriavidus basilensis</name>
    <dbReference type="NCBI Taxonomy" id="68895"/>
    <lineage>
        <taxon>Bacteria</taxon>
        <taxon>Pseudomonadati</taxon>
        <taxon>Pseudomonadota</taxon>
        <taxon>Betaproteobacteria</taxon>
        <taxon>Burkholderiales</taxon>
        <taxon>Burkholderiaceae</taxon>
        <taxon>Cupriavidus</taxon>
    </lineage>
</organism>
<proteinExistence type="predicted"/>
<comment type="caution">
    <text evidence="2">The sequence shown here is derived from an EMBL/GenBank/DDBJ whole genome shotgun (WGS) entry which is preliminary data.</text>
</comment>
<dbReference type="PANTHER" id="PTHR30083:SF1">
    <property type="entry name" value="TRANSCRIPTIONAL REGULATOR"/>
    <property type="match status" value="1"/>
</dbReference>
<dbReference type="InterPro" id="IPR036086">
    <property type="entry name" value="ParB/Sulfiredoxin_sf"/>
</dbReference>
<sequence length="214" mass="24097">MSLAMPNKSNLTARAASLFRELDDLPLAEKVEVINTLRRLLHAHSPFVGEPTDCVQWVTGDLVQGNDYNPNTVAPAEMRLLEYSIRADGYTQPIVTHCLQGRHTVVDGFHRQRVGKESADIRSRLHGYLPIVTIRESRGDAKDRIAATIRHNRARGVHAVLPMTDIVAVLLCKGWSDADVANELGMDKDEVFRFKQVSGLPELFRDHEYSKSWE</sequence>
<dbReference type="PANTHER" id="PTHR30083">
    <property type="entry name" value="TRANSCRIPTIONAL REGULATOR-RELATED"/>
    <property type="match status" value="1"/>
</dbReference>